<evidence type="ECO:0000313" key="3">
    <source>
        <dbReference type="Proteomes" id="UP001168821"/>
    </source>
</evidence>
<proteinExistence type="predicted"/>
<accession>A0AA38M6L9</accession>
<gene>
    <name evidence="2" type="ORF">Zmor_022930</name>
</gene>
<dbReference type="Proteomes" id="UP001168821">
    <property type="component" value="Unassembled WGS sequence"/>
</dbReference>
<keyword evidence="3" id="KW-1185">Reference proteome</keyword>
<sequence length="102" mass="11719">MDWHSPENLKRCVYRALSPMILRLFTVIVFLPRAYYGMGLFLGQGFGKVFEFVLVISAVCDFSIKQVMACFGKSDEERTRVGNQHCSSWVITLRKGDFTDKN</sequence>
<evidence type="ECO:0000313" key="2">
    <source>
        <dbReference type="EMBL" id="KAJ3645261.1"/>
    </source>
</evidence>
<reference evidence="2" key="1">
    <citation type="journal article" date="2023" name="G3 (Bethesda)">
        <title>Whole genome assemblies of Zophobas morio and Tenebrio molitor.</title>
        <authorList>
            <person name="Kaur S."/>
            <person name="Stinson S.A."/>
            <person name="diCenzo G.C."/>
        </authorList>
    </citation>
    <scope>NUCLEOTIDE SEQUENCE</scope>
    <source>
        <strain evidence="2">QUZm001</strain>
    </source>
</reference>
<feature type="transmembrane region" description="Helical" evidence="1">
    <location>
        <begin position="12"/>
        <end position="35"/>
    </location>
</feature>
<keyword evidence="1" id="KW-0812">Transmembrane</keyword>
<protein>
    <submittedName>
        <fullName evidence="2">Uncharacterized protein</fullName>
    </submittedName>
</protein>
<keyword evidence="1" id="KW-0472">Membrane</keyword>
<name>A0AA38M6L9_9CUCU</name>
<dbReference type="AlphaFoldDB" id="A0AA38M6L9"/>
<keyword evidence="1" id="KW-1133">Transmembrane helix</keyword>
<evidence type="ECO:0000256" key="1">
    <source>
        <dbReference type="SAM" id="Phobius"/>
    </source>
</evidence>
<organism evidence="2 3">
    <name type="scientific">Zophobas morio</name>
    <dbReference type="NCBI Taxonomy" id="2755281"/>
    <lineage>
        <taxon>Eukaryota</taxon>
        <taxon>Metazoa</taxon>
        <taxon>Ecdysozoa</taxon>
        <taxon>Arthropoda</taxon>
        <taxon>Hexapoda</taxon>
        <taxon>Insecta</taxon>
        <taxon>Pterygota</taxon>
        <taxon>Neoptera</taxon>
        <taxon>Endopterygota</taxon>
        <taxon>Coleoptera</taxon>
        <taxon>Polyphaga</taxon>
        <taxon>Cucujiformia</taxon>
        <taxon>Tenebrionidae</taxon>
        <taxon>Zophobas</taxon>
    </lineage>
</organism>
<comment type="caution">
    <text evidence="2">The sequence shown here is derived from an EMBL/GenBank/DDBJ whole genome shotgun (WGS) entry which is preliminary data.</text>
</comment>
<dbReference type="EMBL" id="JALNTZ010000007">
    <property type="protein sequence ID" value="KAJ3645261.1"/>
    <property type="molecule type" value="Genomic_DNA"/>
</dbReference>